<dbReference type="InterPro" id="IPR007023">
    <property type="entry name" value="Ribosom_reg"/>
</dbReference>
<organism evidence="10 11">
    <name type="scientific">Intoshia linei</name>
    <dbReference type="NCBI Taxonomy" id="1819745"/>
    <lineage>
        <taxon>Eukaryota</taxon>
        <taxon>Metazoa</taxon>
        <taxon>Spiralia</taxon>
        <taxon>Lophotrochozoa</taxon>
        <taxon>Mesozoa</taxon>
        <taxon>Orthonectida</taxon>
        <taxon>Rhopaluridae</taxon>
        <taxon>Intoshia</taxon>
    </lineage>
</organism>
<dbReference type="InterPro" id="IPR002035">
    <property type="entry name" value="VWF_A"/>
</dbReference>
<feature type="domain" description="VWFA" evidence="9">
    <location>
        <begin position="463"/>
        <end position="639"/>
    </location>
</feature>
<dbReference type="PROSITE" id="PS00010">
    <property type="entry name" value="ASX_HYDROXYL"/>
    <property type="match status" value="1"/>
</dbReference>
<evidence type="ECO:0000256" key="4">
    <source>
        <dbReference type="ARBA" id="ARBA00023157"/>
    </source>
</evidence>
<dbReference type="SMART" id="SM00179">
    <property type="entry name" value="EGF_CA"/>
    <property type="match status" value="2"/>
</dbReference>
<feature type="disulfide bond" evidence="6">
    <location>
        <begin position="1287"/>
        <end position="1296"/>
    </location>
</feature>
<evidence type="ECO:0000259" key="8">
    <source>
        <dbReference type="PROSITE" id="PS50026"/>
    </source>
</evidence>
<dbReference type="PROSITE" id="PS50026">
    <property type="entry name" value="EGF_3"/>
    <property type="match status" value="2"/>
</dbReference>
<dbReference type="SMART" id="SM00327">
    <property type="entry name" value="VWA"/>
    <property type="match status" value="7"/>
</dbReference>
<keyword evidence="5" id="KW-0539">Nucleus</keyword>
<dbReference type="PRINTS" id="PR00453">
    <property type="entry name" value="VWFADOMAIN"/>
</dbReference>
<dbReference type="InterPro" id="IPR001881">
    <property type="entry name" value="EGF-like_Ca-bd_dom"/>
</dbReference>
<feature type="domain" description="VWFA" evidence="9">
    <location>
        <begin position="662"/>
        <end position="851"/>
    </location>
</feature>
<dbReference type="Pfam" id="PF00092">
    <property type="entry name" value="VWA"/>
    <property type="match status" value="6"/>
</dbReference>
<dbReference type="InterPro" id="IPR000742">
    <property type="entry name" value="EGF"/>
</dbReference>
<dbReference type="SUPFAM" id="SSF57196">
    <property type="entry name" value="EGF/Laminin"/>
    <property type="match status" value="2"/>
</dbReference>
<reference evidence="10 11" key="1">
    <citation type="submission" date="2016-04" db="EMBL/GenBank/DDBJ databases">
        <title>The genome of Intoshia linei affirms orthonectids as highly simplified spiralians.</title>
        <authorList>
            <person name="Mikhailov K.V."/>
            <person name="Slusarev G.S."/>
            <person name="Nikitin M.A."/>
            <person name="Logacheva M.D."/>
            <person name="Penin A."/>
            <person name="Aleoshin V."/>
            <person name="Panchin Y.V."/>
        </authorList>
    </citation>
    <scope>NUCLEOTIDE SEQUENCE [LARGE SCALE GENOMIC DNA]</scope>
    <source>
        <strain evidence="10">Intl2013</strain>
        <tissue evidence="10">Whole animal</tissue>
    </source>
</reference>
<keyword evidence="6" id="KW-0245">EGF-like domain</keyword>
<gene>
    <name evidence="10" type="ORF">A3Q56_01414</name>
</gene>
<dbReference type="GO" id="GO:0005509">
    <property type="term" value="F:calcium ion binding"/>
    <property type="evidence" value="ECO:0007669"/>
    <property type="project" value="InterPro"/>
</dbReference>
<feature type="disulfide bond" evidence="6">
    <location>
        <begin position="1511"/>
        <end position="1520"/>
    </location>
</feature>
<feature type="domain" description="VWFA" evidence="9">
    <location>
        <begin position="1082"/>
        <end position="1258"/>
    </location>
</feature>
<comment type="subcellular location">
    <subcellularLocation>
        <location evidence="1">Nucleus</location>
    </subcellularLocation>
</comment>
<dbReference type="GO" id="GO:0005634">
    <property type="term" value="C:nucleus"/>
    <property type="evidence" value="ECO:0007669"/>
    <property type="project" value="UniProtKB-SubCell"/>
</dbReference>
<dbReference type="PANTHER" id="PTHR24020">
    <property type="entry name" value="COLLAGEN ALPHA"/>
    <property type="match status" value="1"/>
</dbReference>
<dbReference type="InterPro" id="IPR036465">
    <property type="entry name" value="vWFA_dom_sf"/>
</dbReference>
<evidence type="ECO:0000256" key="1">
    <source>
        <dbReference type="ARBA" id="ARBA00004123"/>
    </source>
</evidence>
<comment type="caution">
    <text evidence="10">The sequence shown here is derived from an EMBL/GenBank/DDBJ whole genome shotgun (WGS) entry which is preliminary data.</text>
</comment>
<dbReference type="Gene3D" id="3.40.50.410">
    <property type="entry name" value="von Willebrand factor, type A domain"/>
    <property type="match status" value="7"/>
</dbReference>
<dbReference type="OrthoDB" id="28455at2759"/>
<evidence type="ECO:0000259" key="9">
    <source>
        <dbReference type="PROSITE" id="PS50234"/>
    </source>
</evidence>
<evidence type="ECO:0000256" key="3">
    <source>
        <dbReference type="ARBA" id="ARBA00022517"/>
    </source>
</evidence>
<feature type="domain" description="VWFA" evidence="9">
    <location>
        <begin position="1306"/>
        <end position="1484"/>
    </location>
</feature>
<dbReference type="SUPFAM" id="SSF53300">
    <property type="entry name" value="vWA-like"/>
    <property type="match status" value="7"/>
</dbReference>
<evidence type="ECO:0000256" key="5">
    <source>
        <dbReference type="ARBA" id="ARBA00023242"/>
    </source>
</evidence>
<dbReference type="Proteomes" id="UP000078046">
    <property type="component" value="Unassembled WGS sequence"/>
</dbReference>
<dbReference type="PROSITE" id="PS00022">
    <property type="entry name" value="EGF_1"/>
    <property type="match status" value="2"/>
</dbReference>
<dbReference type="CDD" id="cd00198">
    <property type="entry name" value="vWFA"/>
    <property type="match status" value="2"/>
</dbReference>
<dbReference type="GO" id="GO:0042254">
    <property type="term" value="P:ribosome biogenesis"/>
    <property type="evidence" value="ECO:0007669"/>
    <property type="project" value="UniProtKB-KW"/>
</dbReference>
<protein>
    <submittedName>
        <fullName evidence="10">Ribosome biogenesis regulatory protein</fullName>
    </submittedName>
</protein>
<accession>A0A177BBE7</accession>
<dbReference type="CDD" id="cd00054">
    <property type="entry name" value="EGF_CA"/>
    <property type="match status" value="2"/>
</dbReference>
<feature type="domain" description="VWFA" evidence="9">
    <location>
        <begin position="878"/>
        <end position="1061"/>
    </location>
</feature>
<dbReference type="InterPro" id="IPR050525">
    <property type="entry name" value="ECM_Assembly_Org"/>
</dbReference>
<keyword evidence="11" id="KW-1185">Reference proteome</keyword>
<keyword evidence="4 6" id="KW-1015">Disulfide bond</keyword>
<dbReference type="EMBL" id="LWCA01000105">
    <property type="protein sequence ID" value="OAF70851.1"/>
    <property type="molecule type" value="Genomic_DNA"/>
</dbReference>
<dbReference type="SMART" id="SM00181">
    <property type="entry name" value="EGF"/>
    <property type="match status" value="2"/>
</dbReference>
<feature type="domain" description="VWFA" evidence="9">
    <location>
        <begin position="1528"/>
        <end position="1699"/>
    </location>
</feature>
<dbReference type="Pfam" id="PF04939">
    <property type="entry name" value="RRS1"/>
    <property type="match status" value="1"/>
</dbReference>
<evidence type="ECO:0000256" key="7">
    <source>
        <dbReference type="SAM" id="MobiDB-lite"/>
    </source>
</evidence>
<evidence type="ECO:0000313" key="11">
    <source>
        <dbReference type="Proteomes" id="UP000078046"/>
    </source>
</evidence>
<feature type="domain" description="EGF-like" evidence="8">
    <location>
        <begin position="1485"/>
        <end position="1521"/>
    </location>
</feature>
<proteinExistence type="inferred from homology"/>
<evidence type="ECO:0000256" key="6">
    <source>
        <dbReference type="PROSITE-ProRule" id="PRU00076"/>
    </source>
</evidence>
<name>A0A177BBE7_9BILA</name>
<feature type="compositionally biased region" description="Basic residues" evidence="7">
    <location>
        <begin position="207"/>
        <end position="216"/>
    </location>
</feature>
<comment type="similarity">
    <text evidence="2">Belongs to the RRS1 family.</text>
</comment>
<dbReference type="Pfam" id="PF13519">
    <property type="entry name" value="VWA_2"/>
    <property type="match status" value="1"/>
</dbReference>
<keyword evidence="3" id="KW-0690">Ribosome biogenesis</keyword>
<evidence type="ECO:0000256" key="2">
    <source>
        <dbReference type="ARBA" id="ARBA00010077"/>
    </source>
</evidence>
<dbReference type="PROSITE" id="PS50234">
    <property type="entry name" value="VWFA"/>
    <property type="match status" value="7"/>
</dbReference>
<dbReference type="CDD" id="cd01450">
    <property type="entry name" value="vWFA_subfamily_ECM"/>
    <property type="match status" value="3"/>
</dbReference>
<dbReference type="PROSITE" id="PS01187">
    <property type="entry name" value="EGF_CA"/>
    <property type="match status" value="1"/>
</dbReference>
<comment type="caution">
    <text evidence="6">Lacks conserved residue(s) required for the propagation of feature annotation.</text>
</comment>
<evidence type="ECO:0000313" key="10">
    <source>
        <dbReference type="EMBL" id="OAF70851.1"/>
    </source>
</evidence>
<dbReference type="PANTHER" id="PTHR24020:SF84">
    <property type="entry name" value="VWFA DOMAIN-CONTAINING PROTEIN"/>
    <property type="match status" value="1"/>
</dbReference>
<feature type="domain" description="VWFA" evidence="9">
    <location>
        <begin position="245"/>
        <end position="426"/>
    </location>
</feature>
<dbReference type="Gene3D" id="2.10.25.10">
    <property type="entry name" value="Laminin"/>
    <property type="match status" value="2"/>
</dbReference>
<sequence length="1709" mass="195518">MINIENSEFGEIIDSSRVVLTNDEILNKEKMNKNRSEYLDSMAHTLIGKLFSSLNKLKSVDEIGRIKKTENPLILLPREKIRDEEEEDTKWDKFAKLKGIQKKKRTRNVWDDNSRKWLPRWGYKSKSNTNDKDWLIEVPNNANPYEDQFEKRSNIRSEKIAKNSFKQMKNIERTSTYKDKRQKLKSNLSVIAKSNASIGKYNEKPKNLNKHMKKSKGPREKIPIGNLKNEKEKLHNIVDNCGKSDVVFVIDSSASIEKSGRGNWNLVLDFINKIVDTFYIDTGTVRVAIVTFSNSANLNIALNSGYSKRELKRQIISLRHLSAWTNTYSALHLVRTKVFTELYGDRVDAENYLFILTDGMPTINVEEVDYEIELINKMDISIYAIGITNMVNEHFLKCLSSSPHLRDMNYFICPTFQDLESLVKSIPGICIGTTTSSAAITTTLDPINIPYTKYFLDCSNFIDLAFLIDSSHIVDESYWISILKFVNEIIDGFENFNNIRIGIIVFSQDAEVKVDLNSGLNKFEINLHILKLECQRSVFRNTYAAFRQARLSLFINRNGDRHNVPNHAILLTTGKPMDNDISELEKFFESGIILHLITVSPFQEDLKMFSSYPHYEYVNYYVWELPERNDNIIHYLSKMICLPSRTTTEMTTPIYGCKRKIDLAFVIDSPGYDIDKHSFKESIDNWDLILEFVIKIINQFNNFDNIHVAIIIFSYDAKIEIAFNSGYNKYQLIEKILILKFEGYETNTFSGLHLARTSLFTSHYGDRVHVDDYIIIITDGMPTVPQKLLSSEIAKIHGKNINVIAVGITQNINEKLLKELSSYPHQKWINYFTSTSFADLNVLQKYISEAICHVPKPITTTTQLPITTRQPECANEIDLAFVIDSSGSIRDNNPSDGSYDNWKLVLTFVNDIINIIDFSKFKIGVVVFSYDAIMEIPFNSGLNKEQLKKRILEIQFRNSYTNTYGGLNKARTELFTSGSGDRSNVDNYIIIITDGVPTINENLLENEILKVHENIKVFAVGITDNINVDLLTKLSSNPHIEGENYFRSTDFSHLNVIINQISKVTCHKPTVVNDGQCNTMIDLAFVLDASGSIGYESFEKTKYFVKSVVNDVVSLHQPNVRISLISYSTSAKLHFNFSDYYHQKYELLKYIDNLKSDFGTTNTADALKLLNQLFASKSTSRQVAIILTDGASDNHIETLKNVVLLKQSNVHLIVINIEYSLREDELKAMTSYPLHSNYIKVKHYNLLLNHKIQVIDLICKDQNECDQTNICNNGTCVNIIGGYICYCNDFYNGKNCEKDTLEDNVDLQIVIDRSGSRLFKQYYQDISMLYSLIENMAGGWKIGLGSYANDAIIHQNLTQNKKLLLNMINTITFTRGKTNLSGMLEVIKRKVYNNEYLNKFSKRKPIIIISNDGFCDNLDKTFFAAVSLRDGNVGIMTYGFLNKHDNPNGINDVWLAISTEPYSLNTVRIQENYLGVENEIVSRINYKNCHKSTCKWDYKCVESINSYKCQCNSHYIGKHCEIFSKSFDIIILIDVSGSISELYTRKVKYFFSNYLNKIFTSQSINSNIKVGIITFSDFAQIDISLGQYTTLQDLKFAIFHFVKHRGGKTNIAISLRMARNHFNGSINKNKLVVIFSDGTANIEKDHVKQEAEKLKEKAKVVCIGVGDLINFNVLANIAHGSNILTVYRILQLESLIDRLIEISTFNNAH</sequence>
<feature type="domain" description="EGF-like" evidence="8">
    <location>
        <begin position="1261"/>
        <end position="1297"/>
    </location>
</feature>
<feature type="region of interest" description="Disordered" evidence="7">
    <location>
        <begin position="200"/>
        <end position="223"/>
    </location>
</feature>
<dbReference type="InterPro" id="IPR018097">
    <property type="entry name" value="EGF_Ca-bd_CS"/>
</dbReference>
<dbReference type="InterPro" id="IPR000152">
    <property type="entry name" value="EGF-type_Asp/Asn_hydroxyl_site"/>
</dbReference>